<dbReference type="NCBIfam" id="NF038319">
    <property type="entry name" value="DISARM_DrmC_I"/>
    <property type="match status" value="1"/>
</dbReference>
<dbReference type="PANTHER" id="PTHR21248:SF22">
    <property type="entry name" value="PHOSPHOLIPASE D"/>
    <property type="match status" value="1"/>
</dbReference>
<name>A0A933W9B1_UNCEI</name>
<dbReference type="InterPro" id="IPR001736">
    <property type="entry name" value="PLipase_D/transphosphatidylase"/>
</dbReference>
<dbReference type="InterPro" id="IPR025202">
    <property type="entry name" value="PLD-like_dom"/>
</dbReference>
<reference evidence="2" key="1">
    <citation type="submission" date="2020-07" db="EMBL/GenBank/DDBJ databases">
        <title>Huge and variable diversity of episymbiotic CPR bacteria and DPANN archaea in groundwater ecosystems.</title>
        <authorList>
            <person name="He C.Y."/>
            <person name="Keren R."/>
            <person name="Whittaker M."/>
            <person name="Farag I.F."/>
            <person name="Doudna J."/>
            <person name="Cate J.H.D."/>
            <person name="Banfield J.F."/>
        </authorList>
    </citation>
    <scope>NUCLEOTIDE SEQUENCE</scope>
    <source>
        <strain evidence="2">NC_groundwater_1813_Pr3_B-0.1um_71_17</strain>
    </source>
</reference>
<evidence type="ECO:0000313" key="3">
    <source>
        <dbReference type="Proteomes" id="UP000696931"/>
    </source>
</evidence>
<dbReference type="AlphaFoldDB" id="A0A933W9B1"/>
<gene>
    <name evidence="2" type="ORF">HZA61_01775</name>
</gene>
<organism evidence="2 3">
    <name type="scientific">Eiseniibacteriota bacterium</name>
    <dbReference type="NCBI Taxonomy" id="2212470"/>
    <lineage>
        <taxon>Bacteria</taxon>
        <taxon>Candidatus Eiseniibacteriota</taxon>
    </lineage>
</organism>
<dbReference type="GO" id="GO:0032049">
    <property type="term" value="P:cardiolipin biosynthetic process"/>
    <property type="evidence" value="ECO:0007669"/>
    <property type="project" value="UniProtKB-ARBA"/>
</dbReference>
<dbReference type="Pfam" id="PF13091">
    <property type="entry name" value="PLDc_2"/>
    <property type="match status" value="1"/>
</dbReference>
<dbReference type="GO" id="GO:0030572">
    <property type="term" value="F:phosphatidyltransferase activity"/>
    <property type="evidence" value="ECO:0007669"/>
    <property type="project" value="UniProtKB-ARBA"/>
</dbReference>
<dbReference type="PROSITE" id="PS50035">
    <property type="entry name" value="PLD"/>
    <property type="match status" value="1"/>
</dbReference>
<dbReference type="SUPFAM" id="SSF56024">
    <property type="entry name" value="Phospholipase D/nuclease"/>
    <property type="match status" value="1"/>
</dbReference>
<dbReference type="InterPro" id="IPR047955">
    <property type="entry name" value="DrmC-like"/>
</dbReference>
<dbReference type="PANTHER" id="PTHR21248">
    <property type="entry name" value="CARDIOLIPIN SYNTHASE"/>
    <property type="match status" value="1"/>
</dbReference>
<dbReference type="Proteomes" id="UP000696931">
    <property type="component" value="Unassembled WGS sequence"/>
</dbReference>
<accession>A0A933W9B1</accession>
<dbReference type="Gene3D" id="3.30.870.10">
    <property type="entry name" value="Endonuclease Chain A"/>
    <property type="match status" value="1"/>
</dbReference>
<comment type="caution">
    <text evidence="2">The sequence shown here is derived from an EMBL/GenBank/DDBJ whole genome shotgun (WGS) entry which is preliminary data.</text>
</comment>
<sequence length="263" mass="28630">MTPELRAAVVDFARQVTPETLDRLADELGGDASGQEAQPERIGARFADPHVRHAVVRLLATWSQRAPETGSMLAESLRTMAAASRWRDEHERVDLVWSGPRSGEALRRSDEALLQVVHAARHRLSIVTFAAYRIESVAAALREALARGVTVRFFGETESQSDGRLSRDAAAALGRSLADRIEIYEWPRDRRPADASGRRGLLHAKFALADESVLFVSSANLTEAALDANMELGVLLTGGRAPVAARAHLDQLIAEGVLRLSVS</sequence>
<evidence type="ECO:0000313" key="2">
    <source>
        <dbReference type="EMBL" id="MBI5168194.1"/>
    </source>
</evidence>
<evidence type="ECO:0000259" key="1">
    <source>
        <dbReference type="PROSITE" id="PS50035"/>
    </source>
</evidence>
<proteinExistence type="predicted"/>
<dbReference type="EMBL" id="JACRIW010000016">
    <property type="protein sequence ID" value="MBI5168194.1"/>
    <property type="molecule type" value="Genomic_DNA"/>
</dbReference>
<protein>
    <recommendedName>
        <fullName evidence="1">PLD phosphodiesterase domain-containing protein</fullName>
    </recommendedName>
</protein>
<feature type="domain" description="PLD phosphodiesterase" evidence="1">
    <location>
        <begin position="198"/>
        <end position="225"/>
    </location>
</feature>